<dbReference type="KEGG" id="sch:Sphch_1984"/>
<dbReference type="HOGENOM" id="CLU_211078_0_0_5"/>
<feature type="compositionally biased region" description="Basic and acidic residues" evidence="1">
    <location>
        <begin position="34"/>
        <end position="52"/>
    </location>
</feature>
<evidence type="ECO:0000313" key="3">
    <source>
        <dbReference type="Proteomes" id="UP000007150"/>
    </source>
</evidence>
<accession>F6EUX8</accession>
<protein>
    <submittedName>
        <fullName evidence="2">Uncharacterized protein</fullName>
    </submittedName>
</protein>
<proteinExistence type="predicted"/>
<gene>
    <name evidence="2" type="ORF">Sphch_1984</name>
</gene>
<sequence>MQIAYGAVMTNGQDERKERLAQALRDNLRRRKAQSRESRDGETPRQPEGSKG</sequence>
<evidence type="ECO:0000313" key="2">
    <source>
        <dbReference type="EMBL" id="AEG49661.1"/>
    </source>
</evidence>
<feature type="region of interest" description="Disordered" evidence="1">
    <location>
        <begin position="27"/>
        <end position="52"/>
    </location>
</feature>
<dbReference type="EMBL" id="CP002798">
    <property type="protein sequence ID" value="AEG49661.1"/>
    <property type="molecule type" value="Genomic_DNA"/>
</dbReference>
<reference evidence="2 3" key="1">
    <citation type="submission" date="2011-05" db="EMBL/GenBank/DDBJ databases">
        <title>Complete sequence of chromosome 1 of Sphingobium chlorophenolicum L-1.</title>
        <authorList>
            <consortium name="US DOE Joint Genome Institute"/>
            <person name="Lucas S."/>
            <person name="Han J."/>
            <person name="Lapidus A."/>
            <person name="Cheng J.-F."/>
            <person name="Goodwin L."/>
            <person name="Pitluck S."/>
            <person name="Peters L."/>
            <person name="Daligault H."/>
            <person name="Han C."/>
            <person name="Tapia R."/>
            <person name="Land M."/>
            <person name="Hauser L."/>
            <person name="Kyrpides N."/>
            <person name="Ivanova N."/>
            <person name="Pagani I."/>
            <person name="Turner P."/>
            <person name="Copley S."/>
            <person name="Woyke T."/>
        </authorList>
    </citation>
    <scope>NUCLEOTIDE SEQUENCE [LARGE SCALE GENOMIC DNA]</scope>
    <source>
        <strain evidence="2 3">L-1</strain>
    </source>
</reference>
<dbReference type="Proteomes" id="UP000007150">
    <property type="component" value="Chromosome 1"/>
</dbReference>
<evidence type="ECO:0000256" key="1">
    <source>
        <dbReference type="SAM" id="MobiDB-lite"/>
    </source>
</evidence>
<name>F6EUX8_SPHCR</name>
<dbReference type="AlphaFoldDB" id="F6EUX8"/>
<organism evidence="2 3">
    <name type="scientific">Sphingobium chlorophenolicum L-1</name>
    <dbReference type="NCBI Taxonomy" id="690566"/>
    <lineage>
        <taxon>Bacteria</taxon>
        <taxon>Pseudomonadati</taxon>
        <taxon>Pseudomonadota</taxon>
        <taxon>Alphaproteobacteria</taxon>
        <taxon>Sphingomonadales</taxon>
        <taxon>Sphingomonadaceae</taxon>
        <taxon>Sphingobium</taxon>
    </lineage>
</organism>
<keyword evidence="3" id="KW-1185">Reference proteome</keyword>